<feature type="region of interest" description="Disordered" evidence="5">
    <location>
        <begin position="356"/>
        <end position="423"/>
    </location>
</feature>
<keyword evidence="3 6" id="KW-1133">Transmembrane helix</keyword>
<feature type="compositionally biased region" description="Polar residues" evidence="5">
    <location>
        <begin position="360"/>
        <end position="373"/>
    </location>
</feature>
<accession>A0ABQ9P1F3</accession>
<keyword evidence="4 6" id="KW-0472">Membrane</keyword>
<evidence type="ECO:0000313" key="7">
    <source>
        <dbReference type="EMBL" id="KAJ9668447.1"/>
    </source>
</evidence>
<feature type="compositionally biased region" description="Pro residues" evidence="5">
    <location>
        <begin position="385"/>
        <end position="406"/>
    </location>
</feature>
<feature type="compositionally biased region" description="Low complexity" evidence="5">
    <location>
        <begin position="289"/>
        <end position="304"/>
    </location>
</feature>
<evidence type="ECO:0000256" key="4">
    <source>
        <dbReference type="ARBA" id="ARBA00023136"/>
    </source>
</evidence>
<evidence type="ECO:0000256" key="2">
    <source>
        <dbReference type="ARBA" id="ARBA00022692"/>
    </source>
</evidence>
<comment type="caution">
    <text evidence="7">The sequence shown here is derived from an EMBL/GenBank/DDBJ whole genome shotgun (WGS) entry which is preliminary data.</text>
</comment>
<dbReference type="InterPro" id="IPR051694">
    <property type="entry name" value="Immunoregulatory_rcpt-like"/>
</dbReference>
<feature type="region of interest" description="Disordered" evidence="5">
    <location>
        <begin position="289"/>
        <end position="313"/>
    </location>
</feature>
<dbReference type="PANTHER" id="PTHR15549:SF26">
    <property type="entry name" value="AXIAL BUDDING PATTERN PROTEIN 2-RELATED"/>
    <property type="match status" value="1"/>
</dbReference>
<organism evidence="7 8">
    <name type="scientific">Coniosporium apollinis</name>
    <dbReference type="NCBI Taxonomy" id="61459"/>
    <lineage>
        <taxon>Eukaryota</taxon>
        <taxon>Fungi</taxon>
        <taxon>Dikarya</taxon>
        <taxon>Ascomycota</taxon>
        <taxon>Pezizomycotina</taxon>
        <taxon>Dothideomycetes</taxon>
        <taxon>Dothideomycetes incertae sedis</taxon>
        <taxon>Coniosporium</taxon>
    </lineage>
</organism>
<feature type="transmembrane region" description="Helical" evidence="6">
    <location>
        <begin position="326"/>
        <end position="349"/>
    </location>
</feature>
<dbReference type="SUPFAM" id="SSF50630">
    <property type="entry name" value="Acid proteases"/>
    <property type="match status" value="1"/>
</dbReference>
<name>A0ABQ9P1F3_9PEZI</name>
<evidence type="ECO:0000256" key="3">
    <source>
        <dbReference type="ARBA" id="ARBA00022989"/>
    </source>
</evidence>
<evidence type="ECO:0000313" key="8">
    <source>
        <dbReference type="Proteomes" id="UP001172684"/>
    </source>
</evidence>
<reference evidence="7" key="1">
    <citation type="submission" date="2022-10" db="EMBL/GenBank/DDBJ databases">
        <title>Culturing micro-colonial fungi from biological soil crusts in the Mojave desert and describing Neophaeococcomyces mojavensis, and introducing the new genera and species Taxawa tesnikishii.</title>
        <authorList>
            <person name="Kurbessoian T."/>
            <person name="Stajich J.E."/>
        </authorList>
    </citation>
    <scope>NUCLEOTIDE SEQUENCE</scope>
    <source>
        <strain evidence="7">TK_1</strain>
    </source>
</reference>
<evidence type="ECO:0000256" key="6">
    <source>
        <dbReference type="SAM" id="Phobius"/>
    </source>
</evidence>
<evidence type="ECO:0000256" key="1">
    <source>
        <dbReference type="ARBA" id="ARBA00004167"/>
    </source>
</evidence>
<protein>
    <recommendedName>
        <fullName evidence="9">Peptidase A1 domain-containing protein</fullName>
    </recommendedName>
</protein>
<keyword evidence="2 6" id="KW-0812">Transmembrane</keyword>
<evidence type="ECO:0008006" key="9">
    <source>
        <dbReference type="Google" id="ProtNLM"/>
    </source>
</evidence>
<dbReference type="InterPro" id="IPR021109">
    <property type="entry name" value="Peptidase_aspartic_dom_sf"/>
</dbReference>
<sequence>MTRRGGFFDQDASTTFQAAANIAAAGAEFSENKTKGDWVKDSFALASNLTLVDFPFQIPADAANEGNGYDYQASLGVGRNSTVLSMLRRAGHIGSRTWGLWHGLAGATKGAQMDGSLVLGGYDAAKIKSKQNHTGKYTEPAICESGMTVKIRDLVLNFPNGSNSNLLDPILGSSLIQACICPQCQNLMSIPFEPYYERFEMWTETSSINRSGGINFFTMMYPADQVYQGDLTITLDSGLSVRVPNSQLVLPDLTLSNSGQIVANTSEANPTTDTNLVAIIDDELERASTATTATAGPASTASEPPSAPTDVQVQRPEAGATLSGGAIGGMIAGAVAALVAVGILGFCLLRRRRRRDPPISSGQISGPQMQDWSKYNHDASEVYGGPPPELPGYQPPELPGCPPPPQELWTGRRSRVQSGISTK</sequence>
<dbReference type="EMBL" id="JAPDRL010000007">
    <property type="protein sequence ID" value="KAJ9668447.1"/>
    <property type="molecule type" value="Genomic_DNA"/>
</dbReference>
<gene>
    <name evidence="7" type="ORF">H2201_001495</name>
</gene>
<evidence type="ECO:0000256" key="5">
    <source>
        <dbReference type="SAM" id="MobiDB-lite"/>
    </source>
</evidence>
<proteinExistence type="predicted"/>
<dbReference type="Proteomes" id="UP001172684">
    <property type="component" value="Unassembled WGS sequence"/>
</dbReference>
<comment type="subcellular location">
    <subcellularLocation>
        <location evidence="1">Membrane</location>
        <topology evidence="1">Single-pass membrane protein</topology>
    </subcellularLocation>
</comment>
<dbReference type="Gene3D" id="2.40.70.10">
    <property type="entry name" value="Acid Proteases"/>
    <property type="match status" value="1"/>
</dbReference>
<dbReference type="PANTHER" id="PTHR15549">
    <property type="entry name" value="PAIRED IMMUNOGLOBULIN-LIKE TYPE 2 RECEPTOR"/>
    <property type="match status" value="1"/>
</dbReference>
<keyword evidence="8" id="KW-1185">Reference proteome</keyword>